<dbReference type="PANTHER" id="PTHR43575:SF1">
    <property type="entry name" value="PROTEIN ABCI7, CHLOROPLASTIC"/>
    <property type="match status" value="1"/>
</dbReference>
<dbReference type="PANTHER" id="PTHR43575">
    <property type="entry name" value="PROTEIN ABCI7, CHLOROPLASTIC"/>
    <property type="match status" value="1"/>
</dbReference>
<sequence>MLLMKTVIKKTFTIADKKTMRVAQQETTALVEGLQGKPVLHDVTTFFIEKQGTLHHVYSPEPSNEATKPRTVIVNANASYELHYVAIGSLSSEHQLTVRLCGDNAQVTIFSLTALDGTAVNKECIHIIHEAANAASSVTQRTLARDQSSSAFTGTVTISPEGKKADAGLSSRGLLLSPVAHISSKPEFEILTDDVGCKHGATIGELDDEALFYLRSRGLSEPQAKQVLLTAFTEDVINTIAPVALQKTIKQKMAAFIKNVYAK</sequence>
<dbReference type="SUPFAM" id="SSF101960">
    <property type="entry name" value="Stabilizer of iron transporter SufD"/>
    <property type="match status" value="1"/>
</dbReference>
<dbReference type="GO" id="GO:0016226">
    <property type="term" value="P:iron-sulfur cluster assembly"/>
    <property type="evidence" value="ECO:0007669"/>
    <property type="project" value="InterPro"/>
</dbReference>
<organism evidence="2 3">
    <name type="scientific">Candidatus Uhrbacteria bacterium CG10_big_fil_rev_8_21_14_0_10_48_11</name>
    <dbReference type="NCBI Taxonomy" id="1975037"/>
    <lineage>
        <taxon>Bacteria</taxon>
        <taxon>Candidatus Uhriibacteriota</taxon>
    </lineage>
</organism>
<dbReference type="EMBL" id="PFET01000005">
    <property type="protein sequence ID" value="PJE76089.1"/>
    <property type="molecule type" value="Genomic_DNA"/>
</dbReference>
<evidence type="ECO:0000313" key="2">
    <source>
        <dbReference type="EMBL" id="PJE76089.1"/>
    </source>
</evidence>
<protein>
    <recommendedName>
        <fullName evidence="1">SUF system FeS cluster assembly SufBD core domain-containing protein</fullName>
    </recommendedName>
</protein>
<name>A0A2M8LF83_9BACT</name>
<dbReference type="Proteomes" id="UP000231152">
    <property type="component" value="Unassembled WGS sequence"/>
</dbReference>
<dbReference type="InterPro" id="IPR037284">
    <property type="entry name" value="SUF_FeS_clus_asmbl_SufBD_sf"/>
</dbReference>
<dbReference type="Pfam" id="PF01458">
    <property type="entry name" value="SUFBD_core"/>
    <property type="match status" value="1"/>
</dbReference>
<comment type="caution">
    <text evidence="2">The sequence shown here is derived from an EMBL/GenBank/DDBJ whole genome shotgun (WGS) entry which is preliminary data.</text>
</comment>
<feature type="domain" description="SUF system FeS cluster assembly SufBD core" evidence="1">
    <location>
        <begin position="24"/>
        <end position="232"/>
    </location>
</feature>
<dbReference type="AlphaFoldDB" id="A0A2M8LF83"/>
<evidence type="ECO:0000313" key="3">
    <source>
        <dbReference type="Proteomes" id="UP000231152"/>
    </source>
</evidence>
<gene>
    <name evidence="2" type="ORF">COV04_00985</name>
</gene>
<dbReference type="InterPro" id="IPR055346">
    <property type="entry name" value="Fe-S_cluster_assembly_SufBD"/>
</dbReference>
<reference evidence="2 3" key="1">
    <citation type="submission" date="2017-09" db="EMBL/GenBank/DDBJ databases">
        <title>Depth-based differentiation of microbial function through sediment-hosted aquifers and enrichment of novel symbionts in the deep terrestrial subsurface.</title>
        <authorList>
            <person name="Probst A.J."/>
            <person name="Ladd B."/>
            <person name="Jarett J.K."/>
            <person name="Geller-Mcgrath D.E."/>
            <person name="Sieber C.M."/>
            <person name="Emerson J.B."/>
            <person name="Anantharaman K."/>
            <person name="Thomas B.C."/>
            <person name="Malmstrom R."/>
            <person name="Stieglmeier M."/>
            <person name="Klingl A."/>
            <person name="Woyke T."/>
            <person name="Ryan C.M."/>
            <person name="Banfield J.F."/>
        </authorList>
    </citation>
    <scope>NUCLEOTIDE SEQUENCE [LARGE SCALE GENOMIC DNA]</scope>
    <source>
        <strain evidence="2">CG10_big_fil_rev_8_21_14_0_10_48_11</strain>
    </source>
</reference>
<accession>A0A2M8LF83</accession>
<dbReference type="InterPro" id="IPR000825">
    <property type="entry name" value="SUF_FeS_clus_asmbl_SufBD_core"/>
</dbReference>
<evidence type="ECO:0000259" key="1">
    <source>
        <dbReference type="Pfam" id="PF01458"/>
    </source>
</evidence>
<proteinExistence type="predicted"/>